<proteinExistence type="predicted"/>
<evidence type="ECO:0000313" key="4">
    <source>
        <dbReference type="EMBL" id="MFD2182329.1"/>
    </source>
</evidence>
<feature type="domain" description="Antitoxin Xre/MbcA/ParS-like toxin-binding" evidence="2">
    <location>
        <begin position="137"/>
        <end position="186"/>
    </location>
</feature>
<dbReference type="Pfam" id="PF09722">
    <property type="entry name" value="Xre_MbcA_ParS_C"/>
    <property type="match status" value="1"/>
</dbReference>
<dbReference type="InterPro" id="IPR046847">
    <property type="entry name" value="Xre-like_HTH"/>
</dbReference>
<sequence length="189" mass="20424">MSAPLANGPEGRRPYFRRRTGVKGGGLRFGNMPLDSRQIAKGTESDMSLVEEVARKLGGKAVLGRSVRSQADLALAVQARLPLATLEGLVRAGFGESEIDRLVIPPRTRRHRAEKQQPLTVEESDRAVRLLRLQTLAEATFGDRDKAAAWLRHPLAVLDGETPLDVACSEAGARVIETILAKIAWGAAA</sequence>
<evidence type="ECO:0000313" key="5">
    <source>
        <dbReference type="Proteomes" id="UP001597314"/>
    </source>
</evidence>
<comment type="caution">
    <text evidence="4">The sequence shown here is derived from an EMBL/GenBank/DDBJ whole genome shotgun (WGS) entry which is preliminary data.</text>
</comment>
<dbReference type="Proteomes" id="UP001597314">
    <property type="component" value="Unassembled WGS sequence"/>
</dbReference>
<reference evidence="5" key="1">
    <citation type="journal article" date="2019" name="Int. J. Syst. Evol. Microbiol.">
        <title>The Global Catalogue of Microorganisms (GCM) 10K type strain sequencing project: providing services to taxonomists for standard genome sequencing and annotation.</title>
        <authorList>
            <consortium name="The Broad Institute Genomics Platform"/>
            <consortium name="The Broad Institute Genome Sequencing Center for Infectious Disease"/>
            <person name="Wu L."/>
            <person name="Ma J."/>
        </authorList>
    </citation>
    <scope>NUCLEOTIDE SEQUENCE [LARGE SCALE GENOMIC DNA]</scope>
    <source>
        <strain evidence="5">CGMCC 1.6774</strain>
    </source>
</reference>
<gene>
    <name evidence="4" type="ORF">ACFSOX_09210</name>
</gene>
<evidence type="ECO:0000259" key="3">
    <source>
        <dbReference type="Pfam" id="PF20432"/>
    </source>
</evidence>
<dbReference type="Pfam" id="PF20432">
    <property type="entry name" value="Xre-like-HTH"/>
    <property type="match status" value="1"/>
</dbReference>
<name>A0ABW5AK74_9BRAD</name>
<dbReference type="EMBL" id="JBHUIW010000008">
    <property type="protein sequence ID" value="MFD2182329.1"/>
    <property type="molecule type" value="Genomic_DNA"/>
</dbReference>
<feature type="region of interest" description="Disordered" evidence="1">
    <location>
        <begin position="1"/>
        <end position="24"/>
    </location>
</feature>
<dbReference type="NCBIfam" id="TIGR02293">
    <property type="entry name" value="TAS_TIGR02293"/>
    <property type="match status" value="1"/>
</dbReference>
<organism evidence="4 5">
    <name type="scientific">Rhodoplanes azumiensis</name>
    <dbReference type="NCBI Taxonomy" id="1897628"/>
    <lineage>
        <taxon>Bacteria</taxon>
        <taxon>Pseudomonadati</taxon>
        <taxon>Pseudomonadota</taxon>
        <taxon>Alphaproteobacteria</taxon>
        <taxon>Hyphomicrobiales</taxon>
        <taxon>Nitrobacteraceae</taxon>
        <taxon>Rhodoplanes</taxon>
    </lineage>
</organism>
<evidence type="ECO:0000256" key="1">
    <source>
        <dbReference type="SAM" id="MobiDB-lite"/>
    </source>
</evidence>
<keyword evidence="5" id="KW-1185">Reference proteome</keyword>
<dbReference type="RefSeq" id="WP_378477508.1">
    <property type="nucleotide sequence ID" value="NZ_JBHUIW010000008.1"/>
</dbReference>
<feature type="domain" description="Antitoxin Xre-like helix-turn-helix" evidence="3">
    <location>
        <begin position="72"/>
        <end position="132"/>
    </location>
</feature>
<dbReference type="InterPro" id="IPR011979">
    <property type="entry name" value="Antitox_Xre"/>
</dbReference>
<evidence type="ECO:0000259" key="2">
    <source>
        <dbReference type="Pfam" id="PF09722"/>
    </source>
</evidence>
<protein>
    <submittedName>
        <fullName evidence="4">Antitoxin Xre/MbcA/ParS toxin-binding domain-containing protein</fullName>
    </submittedName>
</protein>
<dbReference type="InterPro" id="IPR024467">
    <property type="entry name" value="Xre/MbcA/ParS-like_toxin-bd"/>
</dbReference>
<accession>A0ABW5AK74</accession>